<dbReference type="GO" id="GO:0006352">
    <property type="term" value="P:DNA-templated transcription initiation"/>
    <property type="evidence" value="ECO:0007669"/>
    <property type="project" value="InterPro"/>
</dbReference>
<dbReference type="CDD" id="cd06171">
    <property type="entry name" value="Sigma70_r4"/>
    <property type="match status" value="1"/>
</dbReference>
<dbReference type="NCBIfam" id="TIGR02937">
    <property type="entry name" value="sigma70-ECF"/>
    <property type="match status" value="1"/>
</dbReference>
<gene>
    <name evidence="7" type="ORF">MOC45_12240</name>
</gene>
<dbReference type="RefSeq" id="WP_004397732.1">
    <property type="nucleotide sequence ID" value="NZ_JARSKC010000008.1"/>
</dbReference>
<dbReference type="GeneID" id="76977053"/>
<evidence type="ECO:0000313" key="7">
    <source>
        <dbReference type="EMBL" id="MCY8121366.1"/>
    </source>
</evidence>
<dbReference type="PANTHER" id="PTHR43133:SF51">
    <property type="entry name" value="RNA POLYMERASE SIGMA FACTOR"/>
    <property type="match status" value="1"/>
</dbReference>
<accession>A0A9Q4H9B1</accession>
<comment type="caution">
    <text evidence="7">The sequence shown here is derived from an EMBL/GenBank/DDBJ whole genome shotgun (WGS) entry which is preliminary data.</text>
</comment>
<dbReference type="Pfam" id="PF04542">
    <property type="entry name" value="Sigma70_r2"/>
    <property type="match status" value="1"/>
</dbReference>
<dbReference type="SUPFAM" id="SSF88659">
    <property type="entry name" value="Sigma3 and sigma4 domains of RNA polymerase sigma factors"/>
    <property type="match status" value="1"/>
</dbReference>
<dbReference type="Gene3D" id="1.10.10.10">
    <property type="entry name" value="Winged helix-like DNA-binding domain superfamily/Winged helix DNA-binding domain"/>
    <property type="match status" value="1"/>
</dbReference>
<dbReference type="GO" id="GO:0003677">
    <property type="term" value="F:DNA binding"/>
    <property type="evidence" value="ECO:0007669"/>
    <property type="project" value="InterPro"/>
</dbReference>
<evidence type="ECO:0000259" key="5">
    <source>
        <dbReference type="Pfam" id="PF04542"/>
    </source>
</evidence>
<sequence>MKEERLITKARKGNARAFEKLMMAHQETLYKTAYLYLRNKEDALDAVQETAYKAFISIEKLKEPKYFLTWLTRILIHSIFAMNKKKGELVPFEKHHDTGTDQANIEEYIDLRNAIDSLDEHVQLTIQLYYFQDYSISMIAEQTGMAEGTIKTHLHRARKALKQELEKEDQNIWTNTK</sequence>
<keyword evidence="3" id="KW-0731">Sigma factor</keyword>
<dbReference type="InterPro" id="IPR036388">
    <property type="entry name" value="WH-like_DNA-bd_sf"/>
</dbReference>
<evidence type="ECO:0000256" key="3">
    <source>
        <dbReference type="ARBA" id="ARBA00023082"/>
    </source>
</evidence>
<dbReference type="GO" id="GO:0016987">
    <property type="term" value="F:sigma factor activity"/>
    <property type="evidence" value="ECO:0007669"/>
    <property type="project" value="UniProtKB-KW"/>
</dbReference>
<feature type="domain" description="RNA polymerase sigma factor 70 region 4 type 2" evidence="6">
    <location>
        <begin position="110"/>
        <end position="161"/>
    </location>
</feature>
<dbReference type="PANTHER" id="PTHR43133">
    <property type="entry name" value="RNA POLYMERASE ECF-TYPE SIGMA FACTO"/>
    <property type="match status" value="1"/>
</dbReference>
<evidence type="ECO:0000256" key="4">
    <source>
        <dbReference type="ARBA" id="ARBA00023163"/>
    </source>
</evidence>
<dbReference type="InterPro" id="IPR013325">
    <property type="entry name" value="RNA_pol_sigma_r2"/>
</dbReference>
<keyword evidence="4" id="KW-0804">Transcription</keyword>
<dbReference type="InterPro" id="IPR007627">
    <property type="entry name" value="RNA_pol_sigma70_r2"/>
</dbReference>
<dbReference type="AlphaFoldDB" id="A0A9Q4H9B1"/>
<feature type="domain" description="RNA polymerase sigma-70 region 2" evidence="5">
    <location>
        <begin position="21"/>
        <end position="79"/>
    </location>
</feature>
<dbReference type="InterPro" id="IPR039425">
    <property type="entry name" value="RNA_pol_sigma-70-like"/>
</dbReference>
<dbReference type="Pfam" id="PF08281">
    <property type="entry name" value="Sigma70_r4_2"/>
    <property type="match status" value="1"/>
</dbReference>
<proteinExistence type="inferred from homology"/>
<reference evidence="7" key="1">
    <citation type="submission" date="2022-02" db="EMBL/GenBank/DDBJ databases">
        <title>Crop Bioprotection Bacillus Genome Sequencing.</title>
        <authorList>
            <person name="Dunlap C."/>
        </authorList>
    </citation>
    <scope>NUCLEOTIDE SEQUENCE</scope>
    <source>
        <strain evidence="7">M18B4</strain>
    </source>
</reference>
<comment type="similarity">
    <text evidence="1">Belongs to the sigma-70 factor family. ECF subfamily.</text>
</comment>
<evidence type="ECO:0000259" key="6">
    <source>
        <dbReference type="Pfam" id="PF08281"/>
    </source>
</evidence>
<dbReference type="InterPro" id="IPR014284">
    <property type="entry name" value="RNA_pol_sigma-70_dom"/>
</dbReference>
<evidence type="ECO:0000256" key="2">
    <source>
        <dbReference type="ARBA" id="ARBA00023015"/>
    </source>
</evidence>
<dbReference type="Proteomes" id="UP001070352">
    <property type="component" value="Unassembled WGS sequence"/>
</dbReference>
<name>A0A9Q4H9B1_BACSC</name>
<dbReference type="InterPro" id="IPR013249">
    <property type="entry name" value="RNA_pol_sigma70_r4_t2"/>
</dbReference>
<dbReference type="Gene3D" id="1.10.1740.10">
    <property type="match status" value="1"/>
</dbReference>
<dbReference type="SUPFAM" id="SSF88946">
    <property type="entry name" value="Sigma2 domain of RNA polymerase sigma factors"/>
    <property type="match status" value="1"/>
</dbReference>
<evidence type="ECO:0000313" key="8">
    <source>
        <dbReference type="Proteomes" id="UP001070352"/>
    </source>
</evidence>
<organism evidence="7 8">
    <name type="scientific">Bacillus spizizenii</name>
    <name type="common">Bacillus subtilis subsp. spizizenii</name>
    <dbReference type="NCBI Taxonomy" id="96241"/>
    <lineage>
        <taxon>Bacteria</taxon>
        <taxon>Bacillati</taxon>
        <taxon>Bacillota</taxon>
        <taxon>Bacilli</taxon>
        <taxon>Bacillales</taxon>
        <taxon>Bacillaceae</taxon>
        <taxon>Bacillus</taxon>
    </lineage>
</organism>
<protein>
    <submittedName>
        <fullName evidence="7">Sigma-70 family RNA polymerase sigma factor</fullName>
    </submittedName>
</protein>
<evidence type="ECO:0000256" key="1">
    <source>
        <dbReference type="ARBA" id="ARBA00010641"/>
    </source>
</evidence>
<dbReference type="InterPro" id="IPR013324">
    <property type="entry name" value="RNA_pol_sigma_r3/r4-like"/>
</dbReference>
<keyword evidence="2" id="KW-0805">Transcription regulation</keyword>
<dbReference type="EMBL" id="JALANJ010000018">
    <property type="protein sequence ID" value="MCY8121366.1"/>
    <property type="molecule type" value="Genomic_DNA"/>
</dbReference>